<name>A0A947D288_9HYPH</name>
<feature type="region of interest" description="Disordered" evidence="1">
    <location>
        <begin position="21"/>
        <end position="162"/>
    </location>
</feature>
<comment type="caution">
    <text evidence="2">The sequence shown here is derived from an EMBL/GenBank/DDBJ whole genome shotgun (WGS) entry which is preliminary data.</text>
</comment>
<feature type="compositionally biased region" description="Low complexity" evidence="1">
    <location>
        <begin position="131"/>
        <end position="141"/>
    </location>
</feature>
<dbReference type="RefSeq" id="WP_261967996.1">
    <property type="nucleotide sequence ID" value="NZ_JAHHZF010000003.1"/>
</dbReference>
<evidence type="ECO:0000313" key="2">
    <source>
        <dbReference type="EMBL" id="MBT9289366.1"/>
    </source>
</evidence>
<feature type="compositionally biased region" description="Basic and acidic residues" evidence="1">
    <location>
        <begin position="56"/>
        <end position="72"/>
    </location>
</feature>
<feature type="compositionally biased region" description="Low complexity" evidence="1">
    <location>
        <begin position="94"/>
        <end position="103"/>
    </location>
</feature>
<protein>
    <submittedName>
        <fullName evidence="2">Uncharacterized protein</fullName>
    </submittedName>
</protein>
<evidence type="ECO:0000256" key="1">
    <source>
        <dbReference type="SAM" id="MobiDB-lite"/>
    </source>
</evidence>
<gene>
    <name evidence="2" type="ORF">KL771_07880</name>
</gene>
<accession>A0A947D288</accession>
<keyword evidence="3" id="KW-1185">Reference proteome</keyword>
<organism evidence="2 3">
    <name type="scientific">Prosthecodimorpha staleyi</name>
    <dbReference type="NCBI Taxonomy" id="2840188"/>
    <lineage>
        <taxon>Bacteria</taxon>
        <taxon>Pseudomonadati</taxon>
        <taxon>Pseudomonadota</taxon>
        <taxon>Alphaproteobacteria</taxon>
        <taxon>Hyphomicrobiales</taxon>
        <taxon>Ancalomicrobiaceae</taxon>
        <taxon>Prosthecodimorpha</taxon>
    </lineage>
</organism>
<feature type="compositionally biased region" description="Gly residues" evidence="1">
    <location>
        <begin position="142"/>
        <end position="162"/>
    </location>
</feature>
<dbReference type="AlphaFoldDB" id="A0A947D288"/>
<feature type="compositionally biased region" description="Basic and acidic residues" evidence="1">
    <location>
        <begin position="29"/>
        <end position="43"/>
    </location>
</feature>
<sequence length="162" mass="15117">MAAAAAGGVLIGADILARHGDHATPAATHDARADAPGDQDGQRGEAGSAAHAGPDGGHEHDTGDHGTGDHTMDGQAGPGDDGSGDAGGHHAGHGDAYGQHDAAPATPLSEPAGSAGPGGDSDGGDHHGTDTHGSSAPDFAGFHGGDSGGGPIDSGAGSPGGW</sequence>
<proteinExistence type="predicted"/>
<feature type="compositionally biased region" description="Gly residues" evidence="1">
    <location>
        <begin position="76"/>
        <end position="86"/>
    </location>
</feature>
<evidence type="ECO:0000313" key="3">
    <source>
        <dbReference type="Proteomes" id="UP000766595"/>
    </source>
</evidence>
<dbReference type="Proteomes" id="UP000766595">
    <property type="component" value="Unassembled WGS sequence"/>
</dbReference>
<dbReference type="EMBL" id="JAHHZF010000003">
    <property type="protein sequence ID" value="MBT9289366.1"/>
    <property type="molecule type" value="Genomic_DNA"/>
</dbReference>
<reference evidence="2 3" key="1">
    <citation type="submission" date="2021-06" db="EMBL/GenBank/DDBJ databases">
        <authorList>
            <person name="Grouzdev D.S."/>
            <person name="Koziaeva V."/>
        </authorList>
    </citation>
    <scope>NUCLEOTIDE SEQUENCE [LARGE SCALE GENOMIC DNA]</scope>
    <source>
        <strain evidence="2 3">22</strain>
    </source>
</reference>